<protein>
    <submittedName>
        <fullName evidence="2">LITAF domain-containing protein</fullName>
    </submittedName>
</protein>
<proteinExistence type="predicted"/>
<evidence type="ECO:0000313" key="1">
    <source>
        <dbReference type="Proteomes" id="UP000887576"/>
    </source>
</evidence>
<dbReference type="Proteomes" id="UP000887576">
    <property type="component" value="Unplaced"/>
</dbReference>
<organism evidence="1 2">
    <name type="scientific">Panagrolaimus sp. JU765</name>
    <dbReference type="NCBI Taxonomy" id="591449"/>
    <lineage>
        <taxon>Eukaryota</taxon>
        <taxon>Metazoa</taxon>
        <taxon>Ecdysozoa</taxon>
        <taxon>Nematoda</taxon>
        <taxon>Chromadorea</taxon>
        <taxon>Rhabditida</taxon>
        <taxon>Tylenchina</taxon>
        <taxon>Panagrolaimomorpha</taxon>
        <taxon>Panagrolaimoidea</taxon>
        <taxon>Panagrolaimidae</taxon>
        <taxon>Panagrolaimus</taxon>
    </lineage>
</organism>
<dbReference type="WBParaSite" id="JU765_v2.g6268.t2">
    <property type="protein sequence ID" value="JU765_v2.g6268.t2"/>
    <property type="gene ID" value="JU765_v2.g6268"/>
</dbReference>
<sequence length="123" mass="13648">MTEAPPEVGINAPLKININSAFWPIAVTCPKCSAEVYTECRYRWGIWNFFTLFCCQNLNSMGGLPYWSKWYRDVVHICPKCREEICHIQKCPCCIPPIDDKKDKEKAGGAAPAAAPAAAAPAK</sequence>
<reference evidence="2" key="1">
    <citation type="submission" date="2022-11" db="UniProtKB">
        <authorList>
            <consortium name="WormBaseParasite"/>
        </authorList>
    </citation>
    <scope>IDENTIFICATION</scope>
</reference>
<name>A0AC34REZ6_9BILA</name>
<accession>A0AC34REZ6</accession>
<evidence type="ECO:0000313" key="2">
    <source>
        <dbReference type="WBParaSite" id="JU765_v2.g6268.t2"/>
    </source>
</evidence>